<evidence type="ECO:0000256" key="4">
    <source>
        <dbReference type="ARBA" id="ARBA00022840"/>
    </source>
</evidence>
<dbReference type="InterPro" id="IPR001650">
    <property type="entry name" value="Helicase_C-like"/>
</dbReference>
<dbReference type="GO" id="GO:0016787">
    <property type="term" value="F:hydrolase activity"/>
    <property type="evidence" value="ECO:0007669"/>
    <property type="project" value="UniProtKB-KW"/>
</dbReference>
<sequence>MGGYDNVVFGELLYKDIDDNEYLNELYENILYNYSLKLFKINRESRELDISAALRFADILSKSVHKEKSDKHKIWAQEIVALLHMIYPQDYRIKHYMGSVLQSTGNYRGMDMITPDFQPTTLLEKLYTGFNKDYLSIPAEPEQHFFRSQKIVYDRLEDSYFSYSGPTSMGKSFIMRMFLKKQVMDGIRSNFALIVPTKALINEVSSKIINDLKELLKEHNYRLITSAGALSLKEEHNFIFVLTPERLLYLLIDNPAINIEYLFIDEAHKISTKGSRSAFYYKVVDMLCRKKEKPHVIFASPNIPNPEIYLKLIPEAYNINEQKLTTSFAPVSQMKYLIDLPNKKIEIFNDSNKNFIEVAKLNREATVCELITRLGGDGQNIIYCPGINKAITYALDFAKNKGKKDNQELITLAKDIKNEVHRDYYLADLIPKGVAYHIGYLPSTIKMRIEELYREGLIETLFCTSTLMEGVNLPADNLFVTDYKIGRGRMSAIDFKNLIGRVGRIEYNLYGNVFLMRPEEKIKSEIFVELLKEDIQEQKLSVVTELSNNQKVKIVESLVKGDVQLTQYPKNQTVEEYSLMRKFTGILLRDIMQSNKSLVWKEFSHLLNKEIEEDIRNVFNKRENRPDDDINVSVDQSSNLTTAIMKGLKYPTINENNNVVYGELLDFLEELCKIFKWEIYEKSTLGFRSKDGRHGKLRWYAVILSQWIKGTGLSYIMEKGLEYKRNRPKTGVRVNGKILDYNDSKEHRNIAISEALDAIENVILFSISNYFLRFSTEYKRIHEVESFNNDWYEYVEYGTTNPLSIMLQRNGFSRETSTYIRRNRDEYVVKTNAGDIKLRSSLADCGNVSVQKEVEDIKYNIPELFVH</sequence>
<proteinExistence type="predicted"/>
<reference evidence="7 8" key="1">
    <citation type="submission" date="2017-05" db="EMBL/GenBank/DDBJ databases">
        <title>Vagococcus spp. assemblies.</title>
        <authorList>
            <person name="Gulvik C.A."/>
        </authorList>
    </citation>
    <scope>NUCLEOTIDE SEQUENCE [LARGE SCALE GENOMIC DNA]</scope>
    <source>
        <strain evidence="7 8">LMG 24798</strain>
    </source>
</reference>
<dbReference type="SMART" id="SM00490">
    <property type="entry name" value="HELICc"/>
    <property type="match status" value="1"/>
</dbReference>
<dbReference type="Proteomes" id="UP000286773">
    <property type="component" value="Unassembled WGS sequence"/>
</dbReference>
<keyword evidence="4" id="KW-0067">ATP-binding</keyword>
<evidence type="ECO:0000313" key="7">
    <source>
        <dbReference type="EMBL" id="RSU13313.1"/>
    </source>
</evidence>
<evidence type="ECO:0000256" key="2">
    <source>
        <dbReference type="ARBA" id="ARBA00022801"/>
    </source>
</evidence>
<dbReference type="InterPro" id="IPR011545">
    <property type="entry name" value="DEAD/DEAH_box_helicase_dom"/>
</dbReference>
<feature type="domain" description="Helicase C-terminal" evidence="6">
    <location>
        <begin position="366"/>
        <end position="546"/>
    </location>
</feature>
<keyword evidence="2" id="KW-0378">Hydrolase</keyword>
<evidence type="ECO:0000259" key="6">
    <source>
        <dbReference type="PROSITE" id="PS51194"/>
    </source>
</evidence>
<evidence type="ECO:0000259" key="5">
    <source>
        <dbReference type="PROSITE" id="PS51192"/>
    </source>
</evidence>
<evidence type="ECO:0000313" key="8">
    <source>
        <dbReference type="Proteomes" id="UP000286773"/>
    </source>
</evidence>
<dbReference type="SUPFAM" id="SSF52540">
    <property type="entry name" value="P-loop containing nucleoside triphosphate hydrolases"/>
    <property type="match status" value="2"/>
</dbReference>
<dbReference type="PROSITE" id="PS51192">
    <property type="entry name" value="HELICASE_ATP_BIND_1"/>
    <property type="match status" value="1"/>
</dbReference>
<dbReference type="SMART" id="SM00487">
    <property type="entry name" value="DEXDc"/>
    <property type="match status" value="1"/>
</dbReference>
<protein>
    <submittedName>
        <fullName evidence="7">Helicase</fullName>
    </submittedName>
</protein>
<dbReference type="InterPro" id="IPR050474">
    <property type="entry name" value="Hel308_SKI2-like"/>
</dbReference>
<dbReference type="PANTHER" id="PTHR47961">
    <property type="entry name" value="DNA POLYMERASE THETA, PUTATIVE (AFU_ORTHOLOGUE AFUA_1G05260)-RELATED"/>
    <property type="match status" value="1"/>
</dbReference>
<dbReference type="Pfam" id="PF00270">
    <property type="entry name" value="DEAD"/>
    <property type="match status" value="1"/>
</dbReference>
<keyword evidence="3 7" id="KW-0347">Helicase</keyword>
<dbReference type="PANTHER" id="PTHR47961:SF6">
    <property type="entry name" value="DNA-DIRECTED DNA POLYMERASE"/>
    <property type="match status" value="1"/>
</dbReference>
<dbReference type="EMBL" id="NGKC01000003">
    <property type="protein sequence ID" value="RSU13313.1"/>
    <property type="molecule type" value="Genomic_DNA"/>
</dbReference>
<dbReference type="GO" id="GO:0005524">
    <property type="term" value="F:ATP binding"/>
    <property type="evidence" value="ECO:0007669"/>
    <property type="project" value="UniProtKB-KW"/>
</dbReference>
<dbReference type="RefSeq" id="WP_126812595.1">
    <property type="nucleotide sequence ID" value="NZ_NGKC01000003.1"/>
</dbReference>
<gene>
    <name evidence="7" type="ORF">CBF27_03785</name>
</gene>
<feature type="domain" description="Helicase ATP-binding" evidence="5">
    <location>
        <begin position="152"/>
        <end position="321"/>
    </location>
</feature>
<dbReference type="Gene3D" id="3.40.50.300">
    <property type="entry name" value="P-loop containing nucleotide triphosphate hydrolases"/>
    <property type="match status" value="2"/>
</dbReference>
<dbReference type="AlphaFoldDB" id="A0A430AZ23"/>
<name>A0A430AZ23_9ENTE</name>
<comment type="caution">
    <text evidence="7">The sequence shown here is derived from an EMBL/GenBank/DDBJ whole genome shotgun (WGS) entry which is preliminary data.</text>
</comment>
<dbReference type="InterPro" id="IPR014001">
    <property type="entry name" value="Helicase_ATP-bd"/>
</dbReference>
<dbReference type="GO" id="GO:0003676">
    <property type="term" value="F:nucleic acid binding"/>
    <property type="evidence" value="ECO:0007669"/>
    <property type="project" value="InterPro"/>
</dbReference>
<dbReference type="OrthoDB" id="9815222at2"/>
<accession>A0A430AZ23</accession>
<evidence type="ECO:0000256" key="3">
    <source>
        <dbReference type="ARBA" id="ARBA00022806"/>
    </source>
</evidence>
<keyword evidence="8" id="KW-1185">Reference proteome</keyword>
<keyword evidence="1" id="KW-0547">Nucleotide-binding</keyword>
<evidence type="ECO:0000256" key="1">
    <source>
        <dbReference type="ARBA" id="ARBA00022741"/>
    </source>
</evidence>
<organism evidence="7 8">
    <name type="scientific">Vagococcus acidifermentans</name>
    <dbReference type="NCBI Taxonomy" id="564710"/>
    <lineage>
        <taxon>Bacteria</taxon>
        <taxon>Bacillati</taxon>
        <taxon>Bacillota</taxon>
        <taxon>Bacilli</taxon>
        <taxon>Lactobacillales</taxon>
        <taxon>Enterococcaceae</taxon>
        <taxon>Vagococcus</taxon>
    </lineage>
</organism>
<dbReference type="InterPro" id="IPR027417">
    <property type="entry name" value="P-loop_NTPase"/>
</dbReference>
<dbReference type="PROSITE" id="PS51194">
    <property type="entry name" value="HELICASE_CTER"/>
    <property type="match status" value="1"/>
</dbReference>
<dbReference type="GO" id="GO:0004386">
    <property type="term" value="F:helicase activity"/>
    <property type="evidence" value="ECO:0007669"/>
    <property type="project" value="UniProtKB-KW"/>
</dbReference>